<dbReference type="InterPro" id="IPR050344">
    <property type="entry name" value="Peptidase_M1_aminopeptidases"/>
</dbReference>
<evidence type="ECO:0000256" key="6">
    <source>
        <dbReference type="ARBA" id="ARBA00022833"/>
    </source>
</evidence>
<dbReference type="PANTHER" id="PTHR11533">
    <property type="entry name" value="PROTEASE M1 ZINC METALLOPROTEASE"/>
    <property type="match status" value="1"/>
</dbReference>
<evidence type="ECO:0000256" key="1">
    <source>
        <dbReference type="ARBA" id="ARBA00001947"/>
    </source>
</evidence>
<evidence type="ECO:0000256" key="3">
    <source>
        <dbReference type="ARBA" id="ARBA00022670"/>
    </source>
</evidence>
<evidence type="ECO:0000256" key="2">
    <source>
        <dbReference type="ARBA" id="ARBA00010136"/>
    </source>
</evidence>
<feature type="domain" description="Peptidase M1 membrane alanine aminopeptidase" evidence="8">
    <location>
        <begin position="128"/>
        <end position="323"/>
    </location>
</feature>
<comment type="similarity">
    <text evidence="2">Belongs to the peptidase M1 family.</text>
</comment>
<comment type="cofactor">
    <cofactor evidence="1">
        <name>Zn(2+)</name>
        <dbReference type="ChEBI" id="CHEBI:29105"/>
    </cofactor>
</comment>
<evidence type="ECO:0000313" key="10">
    <source>
        <dbReference type="EMBL" id="KAG2374886.1"/>
    </source>
</evidence>
<evidence type="ECO:0008006" key="12">
    <source>
        <dbReference type="Google" id="ProtNLM"/>
    </source>
</evidence>
<dbReference type="EMBL" id="PYSW02000041">
    <property type="protein sequence ID" value="KAG2374886.1"/>
    <property type="molecule type" value="Genomic_DNA"/>
</dbReference>
<dbReference type="PANTHER" id="PTHR11533:SF299">
    <property type="entry name" value="AMINOPEPTIDASE"/>
    <property type="match status" value="1"/>
</dbReference>
<dbReference type="Proteomes" id="UP000816034">
    <property type="component" value="Unassembled WGS sequence"/>
</dbReference>
<keyword evidence="11" id="KW-1185">Reference proteome</keyword>
<proteinExistence type="inferred from homology"/>
<dbReference type="InterPro" id="IPR027268">
    <property type="entry name" value="Peptidase_M4/M1_CTD_sf"/>
</dbReference>
<dbReference type="GO" id="GO:0008270">
    <property type="term" value="F:zinc ion binding"/>
    <property type="evidence" value="ECO:0007669"/>
    <property type="project" value="InterPro"/>
</dbReference>
<keyword evidence="6" id="KW-0862">Zinc</keyword>
<name>A0AA88KGG9_NAELO</name>
<accession>A0AA88KGG9</accession>
<reference evidence="10 11" key="1">
    <citation type="journal article" date="2018" name="BMC Genomics">
        <title>The genome of Naegleria lovaniensis, the basis for a comparative approach to unravel pathogenicity factors of the human pathogenic amoeba N. fowleri.</title>
        <authorList>
            <person name="Liechti N."/>
            <person name="Schurch N."/>
            <person name="Bruggmann R."/>
            <person name="Wittwer M."/>
        </authorList>
    </citation>
    <scope>NUCLEOTIDE SEQUENCE [LARGE SCALE GENOMIC DNA]</scope>
    <source>
        <strain evidence="10 11">ATCC 30569</strain>
    </source>
</reference>
<feature type="domain" description="Aminopeptidase N-like N-terminal" evidence="9">
    <location>
        <begin position="5"/>
        <end position="83"/>
    </location>
</feature>
<dbReference type="SUPFAM" id="SSF55486">
    <property type="entry name" value="Metalloproteases ('zincins'), catalytic domain"/>
    <property type="match status" value="1"/>
</dbReference>
<keyword evidence="5" id="KW-0378">Hydrolase</keyword>
<protein>
    <recommendedName>
        <fullName evidence="12">Peptidase M1 membrane alanine aminopeptidase domain-containing protein</fullName>
    </recommendedName>
</protein>
<evidence type="ECO:0000256" key="4">
    <source>
        <dbReference type="ARBA" id="ARBA00022723"/>
    </source>
</evidence>
<dbReference type="GO" id="GO:0042277">
    <property type="term" value="F:peptide binding"/>
    <property type="evidence" value="ECO:0007669"/>
    <property type="project" value="TreeGrafter"/>
</dbReference>
<dbReference type="Gene3D" id="1.10.390.10">
    <property type="entry name" value="Neutral Protease Domain 2"/>
    <property type="match status" value="1"/>
</dbReference>
<dbReference type="InterPro" id="IPR042097">
    <property type="entry name" value="Aminopeptidase_N-like_N_sf"/>
</dbReference>
<keyword evidence="3" id="KW-0645">Protease</keyword>
<comment type="caution">
    <text evidence="10">The sequence shown here is derived from an EMBL/GenBank/DDBJ whole genome shotgun (WGS) entry which is preliminary data.</text>
</comment>
<dbReference type="GO" id="GO:0005615">
    <property type="term" value="C:extracellular space"/>
    <property type="evidence" value="ECO:0007669"/>
    <property type="project" value="TreeGrafter"/>
</dbReference>
<dbReference type="PRINTS" id="PR00756">
    <property type="entry name" value="ALADIPTASE"/>
</dbReference>
<dbReference type="Pfam" id="PF17900">
    <property type="entry name" value="Peptidase_M1_N"/>
    <property type="match status" value="1"/>
</dbReference>
<evidence type="ECO:0000313" key="11">
    <source>
        <dbReference type="Proteomes" id="UP000816034"/>
    </source>
</evidence>
<evidence type="ECO:0000256" key="5">
    <source>
        <dbReference type="ARBA" id="ARBA00022801"/>
    </source>
</evidence>
<dbReference type="AlphaFoldDB" id="A0AA88KGG9"/>
<organism evidence="10 11">
    <name type="scientific">Naegleria lovaniensis</name>
    <name type="common">Amoeba</name>
    <dbReference type="NCBI Taxonomy" id="51637"/>
    <lineage>
        <taxon>Eukaryota</taxon>
        <taxon>Discoba</taxon>
        <taxon>Heterolobosea</taxon>
        <taxon>Tetramitia</taxon>
        <taxon>Eutetramitia</taxon>
        <taxon>Vahlkampfiidae</taxon>
        <taxon>Naegleria</taxon>
    </lineage>
</organism>
<dbReference type="Pfam" id="PF01433">
    <property type="entry name" value="Peptidase_M1"/>
    <property type="match status" value="1"/>
</dbReference>
<dbReference type="GO" id="GO:0043171">
    <property type="term" value="P:peptide catabolic process"/>
    <property type="evidence" value="ECO:0007669"/>
    <property type="project" value="TreeGrafter"/>
</dbReference>
<keyword evidence="4" id="KW-0479">Metal-binding</keyword>
<dbReference type="SUPFAM" id="SSF63737">
    <property type="entry name" value="Leukotriene A4 hydrolase N-terminal domain"/>
    <property type="match status" value="1"/>
</dbReference>
<dbReference type="Gene3D" id="3.30.2010.30">
    <property type="match status" value="1"/>
</dbReference>
<evidence type="ECO:0000259" key="9">
    <source>
        <dbReference type="Pfam" id="PF17900"/>
    </source>
</evidence>
<dbReference type="RefSeq" id="XP_044544060.1">
    <property type="nucleotide sequence ID" value="XM_044685785.1"/>
</dbReference>
<dbReference type="GO" id="GO:0016020">
    <property type="term" value="C:membrane"/>
    <property type="evidence" value="ECO:0007669"/>
    <property type="project" value="TreeGrafter"/>
</dbReference>
<dbReference type="Gene3D" id="2.60.40.1730">
    <property type="entry name" value="tricorn interacting facor f3 domain"/>
    <property type="match status" value="1"/>
</dbReference>
<sequence length="325" mass="37017">MSGLFYSIHPKTASKILCSHFEAQFAHYVFPCFDDWEEKATFQLSVSNLHSNFRCISNTTPKMKNDSKKIITFNTTPKMSIYLVGLFIGQFECIETTYTSNLDNTEIPINVNYLESTSLITDNAKTVLDMSCKILPILENYFDSALSKQQISKIDWIIIPDLIIGGGMENWGCITLLEKHTANTSMDMKKLGPFVEILSHELSHFWVGNLVGFPFHIKEGLALYLEQIVTDEVLKRPSSLSIKKNSTEKRKDLVTEIKQGNDNLSVEQAFSKMFSGVAYTQCFDWICTECVGALGPTTFRDRLRQLISENEFGFVHEKDFTQVFK</sequence>
<evidence type="ECO:0000259" key="8">
    <source>
        <dbReference type="Pfam" id="PF01433"/>
    </source>
</evidence>
<gene>
    <name evidence="10" type="ORF">C9374_010260</name>
</gene>
<dbReference type="InterPro" id="IPR045357">
    <property type="entry name" value="Aminopeptidase_N-like_N"/>
</dbReference>
<keyword evidence="7" id="KW-0482">Metalloprotease</keyword>
<evidence type="ECO:0000256" key="7">
    <source>
        <dbReference type="ARBA" id="ARBA00023049"/>
    </source>
</evidence>
<dbReference type="GO" id="GO:0006508">
    <property type="term" value="P:proteolysis"/>
    <property type="evidence" value="ECO:0007669"/>
    <property type="project" value="UniProtKB-KW"/>
</dbReference>
<dbReference type="InterPro" id="IPR014782">
    <property type="entry name" value="Peptidase_M1_dom"/>
</dbReference>
<dbReference type="InterPro" id="IPR001930">
    <property type="entry name" value="Peptidase_M1"/>
</dbReference>
<dbReference type="GO" id="GO:0070006">
    <property type="term" value="F:metalloaminopeptidase activity"/>
    <property type="evidence" value="ECO:0007669"/>
    <property type="project" value="TreeGrafter"/>
</dbReference>
<dbReference type="GO" id="GO:0005737">
    <property type="term" value="C:cytoplasm"/>
    <property type="evidence" value="ECO:0007669"/>
    <property type="project" value="TreeGrafter"/>
</dbReference>
<dbReference type="GeneID" id="68102714"/>